<dbReference type="RefSeq" id="WP_058963368.1">
    <property type="nucleotide sequence ID" value="NZ_CABKVM010000014.1"/>
</dbReference>
<accession>A0A4R1QT75</accession>
<dbReference type="OrthoDB" id="1633470at2"/>
<gene>
    <name evidence="2" type="ORF">EDD77_11142</name>
</gene>
<dbReference type="EMBL" id="SLUM01000011">
    <property type="protein sequence ID" value="TCL57048.1"/>
    <property type="molecule type" value="Genomic_DNA"/>
</dbReference>
<evidence type="ECO:0000313" key="2">
    <source>
        <dbReference type="EMBL" id="TCL57048.1"/>
    </source>
</evidence>
<feature type="region of interest" description="Disordered" evidence="1">
    <location>
        <begin position="58"/>
        <end position="119"/>
    </location>
</feature>
<evidence type="ECO:0000256" key="1">
    <source>
        <dbReference type="SAM" id="MobiDB-lite"/>
    </source>
</evidence>
<protein>
    <submittedName>
        <fullName evidence="2">Stage II sporulation protein P</fullName>
    </submittedName>
</protein>
<dbReference type="NCBIfam" id="TIGR02867">
    <property type="entry name" value="spore_II_P"/>
    <property type="match status" value="1"/>
</dbReference>
<evidence type="ECO:0000313" key="3">
    <source>
        <dbReference type="Proteomes" id="UP000295184"/>
    </source>
</evidence>
<dbReference type="Pfam" id="PF07454">
    <property type="entry name" value="SpoIIP"/>
    <property type="match status" value="1"/>
</dbReference>
<comment type="caution">
    <text evidence="2">The sequence shown here is derived from an EMBL/GenBank/DDBJ whole genome shotgun (WGS) entry which is preliminary data.</text>
</comment>
<name>A0A4R1QT75_9FIRM</name>
<sequence>MGRSSWLRRVGAGALAAGVSLLAWNAARQLGPPSVTASLTVAGAALADPAAALQAVRQLADEDAQAQPAAARPMPTPQPAPAPAAQSQVAEQAAASEPKPAASEEPVPEPTVQPQPRPANAGQIVTEHYEQGEGGLYIPCGAGTIKNCTSLSAAQVAQAASAGLPFSIEPGSSEPQVLIMHTHTTETYELEEKDWYDPNFTCRSTDLSVNMAAVGEEIAAQLNAAGIVTLHDTTLHDYPSYNGSYERSNETVRAYLEQYPSIRVVLDVHRDAIEPASGQRVSAVAEIDGRTAAQVMIICGADNGGNLPNFQQNLAFAAAWENAMESRYPGLTRPVLFDYRYYNQDLTTGSLLIEIGSHGNTLEQARYSGQLVGQALAALLSGQ</sequence>
<dbReference type="STRING" id="1650663.GCA_001486665_00871"/>
<feature type="compositionally biased region" description="Pro residues" evidence="1">
    <location>
        <begin position="108"/>
        <end position="117"/>
    </location>
</feature>
<proteinExistence type="predicted"/>
<feature type="compositionally biased region" description="Low complexity" evidence="1">
    <location>
        <begin position="83"/>
        <end position="107"/>
    </location>
</feature>
<dbReference type="InterPro" id="IPR010897">
    <property type="entry name" value="Spore_II_P"/>
</dbReference>
<dbReference type="AlphaFoldDB" id="A0A4R1QT75"/>
<organism evidence="2 3">
    <name type="scientific">Allofournierella massiliensis</name>
    <dbReference type="NCBI Taxonomy" id="1650663"/>
    <lineage>
        <taxon>Bacteria</taxon>
        <taxon>Bacillati</taxon>
        <taxon>Bacillota</taxon>
        <taxon>Clostridia</taxon>
        <taxon>Eubacteriales</taxon>
        <taxon>Oscillospiraceae</taxon>
        <taxon>Allofournierella</taxon>
    </lineage>
</organism>
<reference evidence="2 3" key="1">
    <citation type="submission" date="2019-03" db="EMBL/GenBank/DDBJ databases">
        <title>Genomic Encyclopedia of Type Strains, Phase IV (KMG-IV): sequencing the most valuable type-strain genomes for metagenomic binning, comparative biology and taxonomic classification.</title>
        <authorList>
            <person name="Goeker M."/>
        </authorList>
    </citation>
    <scope>NUCLEOTIDE SEQUENCE [LARGE SCALE GENOMIC DNA]</scope>
    <source>
        <strain evidence="2 3">DSM 100451</strain>
    </source>
</reference>
<dbReference type="Proteomes" id="UP000295184">
    <property type="component" value="Unassembled WGS sequence"/>
</dbReference>